<dbReference type="EMBL" id="UIVT01000002">
    <property type="protein sequence ID" value="SVP90887.1"/>
    <property type="molecule type" value="Genomic_DNA"/>
</dbReference>
<evidence type="ECO:0000313" key="3">
    <source>
        <dbReference type="EMBL" id="SVP90887.1"/>
    </source>
</evidence>
<dbReference type="Gene3D" id="3.40.140.10">
    <property type="entry name" value="Cytidine Deaminase, domain 2"/>
    <property type="match status" value="1"/>
</dbReference>
<reference evidence="3" key="1">
    <citation type="submission" date="2018-07" db="EMBL/GenBank/DDBJ databases">
        <authorList>
            <person name="Quirk P.G."/>
            <person name="Krulwich T.A."/>
        </authorList>
    </citation>
    <scope>NUCLEOTIDE SEQUENCE</scope>
    <source>
        <strain evidence="3">Anand</strain>
    </source>
</reference>
<dbReference type="GO" id="GO:0005634">
    <property type="term" value="C:nucleus"/>
    <property type="evidence" value="ECO:0007669"/>
    <property type="project" value="TreeGrafter"/>
</dbReference>
<organism evidence="3">
    <name type="scientific">Theileria annulata</name>
    <dbReference type="NCBI Taxonomy" id="5874"/>
    <lineage>
        <taxon>Eukaryota</taxon>
        <taxon>Sar</taxon>
        <taxon>Alveolata</taxon>
        <taxon>Apicomplexa</taxon>
        <taxon>Aconoidasida</taxon>
        <taxon>Piroplasmida</taxon>
        <taxon>Theileriidae</taxon>
        <taxon>Theileria</taxon>
    </lineage>
</organism>
<sequence>MIIRLKSKIGISRIILDEDSTLMDDEKRLNEIGIIHGTSIILDNNIDEISYKTIVNNIKSENEPEEIDLTNTQSNDSITNTQLENEKIDGPLFKSFDAYLHENGFEIGDLPLMNSFLPIKIKRGIINKLPKSITIRHQKYRHVDHLEMMNVEEVRRFANFWLNELQMSLQRIGWMYGYYTEDQHYPYGIRAVCEAIYEPPQYSNINDVIMIEDEMLMNVDKIAERLGLERIGMIFTRLPNECFLTARELIRVIEMQYNSLKHIHYTGYPISTMVTCTMSPDDNGQPVLNAYMASDLALALFRDELFTSSQSFNHIISTKCNIHHDSTNNSSRGSSGSSTNTTGGSGTEEVIRELMPILIESGKEVVDFDTSWLIVRINESAPIKPNSFFPKLTIPFPIENRNTNSTNTNSTNSNMDGMNMDGIKYNVIKVEKKELMEYINGNGDELWNNFHFLIYICKVLDVDTALSICDSIIQQQPIDDLIKELLLH</sequence>
<dbReference type="AlphaFoldDB" id="A0A3B0MLE3"/>
<dbReference type="PANTHER" id="PTHR12710:SF0">
    <property type="entry name" value="NUCLEAR PROTEIN LOCALIZATION PROTEIN 4 HOMOLOG"/>
    <property type="match status" value="1"/>
</dbReference>
<feature type="region of interest" description="Disordered" evidence="1">
    <location>
        <begin position="326"/>
        <end position="347"/>
    </location>
</feature>
<gene>
    <name evidence="3" type="ORF">TAT_000159800</name>
</gene>
<dbReference type="PANTHER" id="PTHR12710">
    <property type="entry name" value="NUCLEAR PROTEIN LOCALIZATION 4"/>
    <property type="match status" value="1"/>
</dbReference>
<dbReference type="GO" id="GO:0043130">
    <property type="term" value="F:ubiquitin binding"/>
    <property type="evidence" value="ECO:0007669"/>
    <property type="project" value="TreeGrafter"/>
</dbReference>
<dbReference type="CDD" id="cd08061">
    <property type="entry name" value="MPN_NPL4"/>
    <property type="match status" value="1"/>
</dbReference>
<evidence type="ECO:0000256" key="1">
    <source>
        <dbReference type="SAM" id="MobiDB-lite"/>
    </source>
</evidence>
<feature type="compositionally biased region" description="Low complexity" evidence="1">
    <location>
        <begin position="327"/>
        <end position="342"/>
    </location>
</feature>
<name>A0A3B0MLE3_THEAN</name>
<dbReference type="VEuPathDB" id="PiroplasmaDB:TA13880"/>
<dbReference type="GO" id="GO:0031625">
    <property type="term" value="F:ubiquitin protein ligase binding"/>
    <property type="evidence" value="ECO:0007669"/>
    <property type="project" value="TreeGrafter"/>
</dbReference>
<dbReference type="InterPro" id="IPR007717">
    <property type="entry name" value="NPL4_C"/>
</dbReference>
<evidence type="ECO:0000259" key="2">
    <source>
        <dbReference type="Pfam" id="PF05021"/>
    </source>
</evidence>
<proteinExistence type="predicted"/>
<protein>
    <submittedName>
        <fullName evidence="3">NPL4 family, putative zinc binding region/NPL4 family, putative</fullName>
    </submittedName>
</protein>
<dbReference type="GO" id="GO:0006511">
    <property type="term" value="P:ubiquitin-dependent protein catabolic process"/>
    <property type="evidence" value="ECO:0007669"/>
    <property type="project" value="InterPro"/>
</dbReference>
<accession>A0A3B0MLE3</accession>
<feature type="domain" description="Nuclear pore localisation protein NPL4 C-terminal" evidence="2">
    <location>
        <begin position="171"/>
        <end position="311"/>
    </location>
</feature>
<dbReference type="InterPro" id="IPR016563">
    <property type="entry name" value="Npl4"/>
</dbReference>
<dbReference type="Pfam" id="PF05021">
    <property type="entry name" value="NPL4"/>
    <property type="match status" value="1"/>
</dbReference>